<evidence type="ECO:0000313" key="3">
    <source>
        <dbReference type="Proteomes" id="UP001240984"/>
    </source>
</evidence>
<reference evidence="2 3" key="1">
    <citation type="submission" date="2023-07" db="EMBL/GenBank/DDBJ databases">
        <title>Sequencing the genomes of 1000 actinobacteria strains.</title>
        <authorList>
            <person name="Klenk H.-P."/>
        </authorList>
    </citation>
    <scope>NUCLEOTIDE SEQUENCE [LARGE SCALE GENOMIC DNA]</scope>
    <source>
        <strain evidence="2 3">DSM 44710</strain>
    </source>
</reference>
<feature type="transmembrane region" description="Helical" evidence="1">
    <location>
        <begin position="6"/>
        <end position="23"/>
    </location>
</feature>
<organism evidence="2 3">
    <name type="scientific">Catenuloplanes nepalensis</name>
    <dbReference type="NCBI Taxonomy" id="587533"/>
    <lineage>
        <taxon>Bacteria</taxon>
        <taxon>Bacillati</taxon>
        <taxon>Actinomycetota</taxon>
        <taxon>Actinomycetes</taxon>
        <taxon>Micromonosporales</taxon>
        <taxon>Micromonosporaceae</taxon>
        <taxon>Catenuloplanes</taxon>
    </lineage>
</organism>
<dbReference type="RefSeq" id="WP_306827195.1">
    <property type="nucleotide sequence ID" value="NZ_JAUSRA010000001.1"/>
</dbReference>
<protein>
    <submittedName>
        <fullName evidence="2">Uncharacterized protein</fullName>
    </submittedName>
</protein>
<keyword evidence="1" id="KW-0472">Membrane</keyword>
<keyword evidence="1" id="KW-0812">Transmembrane</keyword>
<accession>A0ABT9MLL7</accession>
<proteinExistence type="predicted"/>
<comment type="caution">
    <text evidence="2">The sequence shown here is derived from an EMBL/GenBank/DDBJ whole genome shotgun (WGS) entry which is preliminary data.</text>
</comment>
<keyword evidence="3" id="KW-1185">Reference proteome</keyword>
<dbReference type="Proteomes" id="UP001240984">
    <property type="component" value="Unassembled WGS sequence"/>
</dbReference>
<keyword evidence="1" id="KW-1133">Transmembrane helix</keyword>
<evidence type="ECO:0000313" key="2">
    <source>
        <dbReference type="EMBL" id="MDP9792298.1"/>
    </source>
</evidence>
<sequence length="74" mass="8270">MIEVATDAIVVPTIVLIMIVRAARRLLRRRRTRTAERPRLALLEFVAEAGAEGVDELVTMPRREWRATAAEASG</sequence>
<evidence type="ECO:0000256" key="1">
    <source>
        <dbReference type="SAM" id="Phobius"/>
    </source>
</evidence>
<gene>
    <name evidence="2" type="ORF">J2S43_000810</name>
</gene>
<dbReference type="EMBL" id="JAUSRA010000001">
    <property type="protein sequence ID" value="MDP9792298.1"/>
    <property type="molecule type" value="Genomic_DNA"/>
</dbReference>
<name>A0ABT9MLL7_9ACTN</name>